<feature type="region of interest" description="Disordered" evidence="8">
    <location>
        <begin position="357"/>
        <end position="420"/>
    </location>
</feature>
<dbReference type="Gene3D" id="1.10.287.1260">
    <property type="match status" value="1"/>
</dbReference>
<evidence type="ECO:0000256" key="7">
    <source>
        <dbReference type="RuleBase" id="RU369025"/>
    </source>
</evidence>
<evidence type="ECO:0000313" key="13">
    <source>
        <dbReference type="Proteomes" id="UP000599009"/>
    </source>
</evidence>
<dbReference type="InterPro" id="IPR045275">
    <property type="entry name" value="MscS_archaea/bacteria_type"/>
</dbReference>
<dbReference type="InterPro" id="IPR023408">
    <property type="entry name" value="MscS_beta-dom_sf"/>
</dbReference>
<keyword evidence="7" id="KW-0997">Cell inner membrane</keyword>
<comment type="subunit">
    <text evidence="7">Homoheptamer.</text>
</comment>
<dbReference type="Gene3D" id="3.30.70.100">
    <property type="match status" value="1"/>
</dbReference>
<accession>A0ABQ2ED76</accession>
<proteinExistence type="inferred from homology"/>
<keyword evidence="13" id="KW-1185">Reference proteome</keyword>
<keyword evidence="4 7" id="KW-0812">Transmembrane</keyword>
<evidence type="ECO:0000256" key="4">
    <source>
        <dbReference type="ARBA" id="ARBA00022692"/>
    </source>
</evidence>
<feature type="region of interest" description="Disordered" evidence="8">
    <location>
        <begin position="30"/>
        <end position="57"/>
    </location>
</feature>
<evidence type="ECO:0000313" key="12">
    <source>
        <dbReference type="EMBL" id="GGK04071.1"/>
    </source>
</evidence>
<feature type="domain" description="Mechanosensitive ion channel MscS" evidence="10">
    <location>
        <begin position="186"/>
        <end position="253"/>
    </location>
</feature>
<feature type="chain" id="PRO_5047439095" description="Small-conductance mechanosensitive channel" evidence="9">
    <location>
        <begin position="30"/>
        <end position="420"/>
    </location>
</feature>
<dbReference type="PANTHER" id="PTHR30221">
    <property type="entry name" value="SMALL-CONDUCTANCE MECHANOSENSITIVE CHANNEL"/>
    <property type="match status" value="1"/>
</dbReference>
<keyword evidence="3" id="KW-1003">Cell membrane</keyword>
<keyword evidence="7" id="KW-0407">Ion channel</keyword>
<sequence>MPAMRMKILASVAILLLPLALAGAAPAQAQGVPQTPVEDRNELGPEDREHATQVADQQPGIARVENRVALSTRLSDRLATATTLAADKVMRLVAALPLLLVAIVVVILARWLGKWAGRRVGRRIEQRNWQSENPYFASLVQQLVQWLVLLGGVLVALELLGATALVGAVMGSAGVIGLALGFAFKDIAENYVAGVLLSIRRPFAPGELLRIDGAHEGRVAALTARATVLVTADGNRLTLPNALVFKSVVLNFSSNRKRRLDFAIPVDVSESIRCVQELALEAIRRTEGVIEDPGPSWTVEAYDASAITLRFFAWVDQDASDLGKVRSEAIHAARTHLAEAGIATPRNIQYTAMLADEARAPSSQPPHTADDAAGDTSVNNELDAHLAAEQRAHADEDLLPAEPAGTPASPPQGFRTFPTP</sequence>
<dbReference type="Proteomes" id="UP000599009">
    <property type="component" value="Unassembled WGS sequence"/>
</dbReference>
<feature type="transmembrane region" description="Helical" evidence="7">
    <location>
        <begin position="92"/>
        <end position="113"/>
    </location>
</feature>
<dbReference type="SUPFAM" id="SSF82689">
    <property type="entry name" value="Mechanosensitive channel protein MscS (YggB), C-terminal domain"/>
    <property type="match status" value="1"/>
</dbReference>
<evidence type="ECO:0000259" key="11">
    <source>
        <dbReference type="Pfam" id="PF21082"/>
    </source>
</evidence>
<feature type="domain" description="Mechanosensitive ion channel MscS C-terminal" evidence="11">
    <location>
        <begin position="261"/>
        <end position="343"/>
    </location>
</feature>
<keyword evidence="9" id="KW-0732">Signal</keyword>
<keyword evidence="7" id="KW-0406">Ion transport</keyword>
<dbReference type="SUPFAM" id="SSF50182">
    <property type="entry name" value="Sm-like ribonucleoproteins"/>
    <property type="match status" value="1"/>
</dbReference>
<keyword evidence="7" id="KW-0813">Transport</keyword>
<evidence type="ECO:0000256" key="6">
    <source>
        <dbReference type="ARBA" id="ARBA00023136"/>
    </source>
</evidence>
<dbReference type="EMBL" id="BMME01000001">
    <property type="protein sequence ID" value="GGK04071.1"/>
    <property type="molecule type" value="Genomic_DNA"/>
</dbReference>
<comment type="subcellular location">
    <subcellularLocation>
        <location evidence="7">Cell inner membrane</location>
        <topology evidence="7">Multi-pass membrane protein</topology>
    </subcellularLocation>
    <subcellularLocation>
        <location evidence="1">Cell membrane</location>
        <topology evidence="1">Multi-pass membrane protein</topology>
    </subcellularLocation>
</comment>
<feature type="transmembrane region" description="Helical" evidence="7">
    <location>
        <begin position="134"/>
        <end position="157"/>
    </location>
</feature>
<reference evidence="13" key="1">
    <citation type="journal article" date="2019" name="Int. J. Syst. Evol. Microbiol.">
        <title>The Global Catalogue of Microorganisms (GCM) 10K type strain sequencing project: providing services to taxonomists for standard genome sequencing and annotation.</title>
        <authorList>
            <consortium name="The Broad Institute Genomics Platform"/>
            <consortium name="The Broad Institute Genome Sequencing Center for Infectious Disease"/>
            <person name="Wu L."/>
            <person name="Ma J."/>
        </authorList>
    </citation>
    <scope>NUCLEOTIDE SEQUENCE [LARGE SCALE GENOMIC DNA]</scope>
    <source>
        <strain evidence="13">CGMCC 1.8985</strain>
    </source>
</reference>
<feature type="compositionally biased region" description="Basic and acidic residues" evidence="8">
    <location>
        <begin position="382"/>
        <end position="396"/>
    </location>
</feature>
<feature type="transmembrane region" description="Helical" evidence="7">
    <location>
        <begin position="163"/>
        <end position="184"/>
    </location>
</feature>
<comment type="caution">
    <text evidence="12">The sequence shown here is derived from an EMBL/GenBank/DDBJ whole genome shotgun (WGS) entry which is preliminary data.</text>
</comment>
<evidence type="ECO:0000256" key="3">
    <source>
        <dbReference type="ARBA" id="ARBA00022475"/>
    </source>
</evidence>
<keyword evidence="6 7" id="KW-0472">Membrane</keyword>
<dbReference type="InterPro" id="IPR010920">
    <property type="entry name" value="LSM_dom_sf"/>
</dbReference>
<dbReference type="Pfam" id="PF00924">
    <property type="entry name" value="MS_channel_2nd"/>
    <property type="match status" value="1"/>
</dbReference>
<dbReference type="InterPro" id="IPR011014">
    <property type="entry name" value="MscS_channel_TM-2"/>
</dbReference>
<evidence type="ECO:0000259" key="10">
    <source>
        <dbReference type="Pfam" id="PF00924"/>
    </source>
</evidence>
<protein>
    <recommendedName>
        <fullName evidence="7">Small-conductance mechanosensitive channel</fullName>
    </recommendedName>
</protein>
<evidence type="ECO:0000256" key="5">
    <source>
        <dbReference type="ARBA" id="ARBA00022989"/>
    </source>
</evidence>
<comment type="caution">
    <text evidence="7">Lacks conserved residue(s) required for the propagation of feature annotation.</text>
</comment>
<evidence type="ECO:0000256" key="2">
    <source>
        <dbReference type="ARBA" id="ARBA00008017"/>
    </source>
</evidence>
<dbReference type="PANTHER" id="PTHR30221:SF1">
    <property type="entry name" value="SMALL-CONDUCTANCE MECHANOSENSITIVE CHANNEL"/>
    <property type="match status" value="1"/>
</dbReference>
<gene>
    <name evidence="12" type="ORF">GCM10011394_11330</name>
</gene>
<dbReference type="Pfam" id="PF21082">
    <property type="entry name" value="MS_channel_3rd"/>
    <property type="match status" value="1"/>
</dbReference>
<feature type="compositionally biased region" description="Basic and acidic residues" evidence="8">
    <location>
        <begin position="37"/>
        <end position="51"/>
    </location>
</feature>
<organism evidence="12 13">
    <name type="scientific">Luteimonas terricola</name>
    <dbReference type="NCBI Taxonomy" id="645597"/>
    <lineage>
        <taxon>Bacteria</taxon>
        <taxon>Pseudomonadati</taxon>
        <taxon>Pseudomonadota</taxon>
        <taxon>Gammaproteobacteria</taxon>
        <taxon>Lysobacterales</taxon>
        <taxon>Lysobacteraceae</taxon>
        <taxon>Luteimonas</taxon>
    </lineage>
</organism>
<dbReference type="InterPro" id="IPR011066">
    <property type="entry name" value="MscS_channel_C_sf"/>
</dbReference>
<feature type="signal peptide" evidence="9">
    <location>
        <begin position="1"/>
        <end position="29"/>
    </location>
</feature>
<dbReference type="InterPro" id="IPR049278">
    <property type="entry name" value="MS_channel_C"/>
</dbReference>
<comment type="function">
    <text evidence="7">Mechanosensitive channel that participates in the regulation of osmotic pressure changes within the cell, opening in response to stretch forces in the membrane lipid bilayer, without the need for other proteins. Contributes to normal resistance to hypoosmotic shock. Forms an ion channel of 1.0 nanosiemens conductance with a slight preference for anions.</text>
</comment>
<evidence type="ECO:0000256" key="9">
    <source>
        <dbReference type="SAM" id="SignalP"/>
    </source>
</evidence>
<dbReference type="InterPro" id="IPR006685">
    <property type="entry name" value="MscS_channel_2nd"/>
</dbReference>
<keyword evidence="5 7" id="KW-1133">Transmembrane helix</keyword>
<dbReference type="Gene3D" id="2.30.30.60">
    <property type="match status" value="1"/>
</dbReference>
<name>A0ABQ2ED76_9GAMM</name>
<dbReference type="SUPFAM" id="SSF82861">
    <property type="entry name" value="Mechanosensitive channel protein MscS (YggB), transmembrane region"/>
    <property type="match status" value="1"/>
</dbReference>
<comment type="similarity">
    <text evidence="2 7">Belongs to the MscS (TC 1.A.23) family.</text>
</comment>
<evidence type="ECO:0000256" key="1">
    <source>
        <dbReference type="ARBA" id="ARBA00004651"/>
    </source>
</evidence>
<evidence type="ECO:0000256" key="8">
    <source>
        <dbReference type="SAM" id="MobiDB-lite"/>
    </source>
</evidence>